<dbReference type="Proteomes" id="UP000221165">
    <property type="component" value="Unassembled WGS sequence"/>
</dbReference>
<dbReference type="InterPro" id="IPR036252">
    <property type="entry name" value="Proteasome_activ_sf"/>
</dbReference>
<dbReference type="EMBL" id="MIGC01003945">
    <property type="protein sequence ID" value="PHJ18700.1"/>
    <property type="molecule type" value="Genomic_DNA"/>
</dbReference>
<comment type="caution">
    <text evidence="5">The sequence shown here is derived from an EMBL/GenBank/DDBJ whole genome shotgun (WGS) entry which is preliminary data.</text>
</comment>
<dbReference type="PANTHER" id="PTHR10660:SF2">
    <property type="entry name" value="LD45860P"/>
    <property type="match status" value="1"/>
</dbReference>
<dbReference type="GO" id="GO:0008537">
    <property type="term" value="C:proteasome activator complex"/>
    <property type="evidence" value="ECO:0007669"/>
    <property type="project" value="InterPro"/>
</dbReference>
<feature type="compositionally biased region" description="Gly residues" evidence="3">
    <location>
        <begin position="13"/>
        <end position="22"/>
    </location>
</feature>
<dbReference type="GO" id="GO:0008233">
    <property type="term" value="F:peptidase activity"/>
    <property type="evidence" value="ECO:0007669"/>
    <property type="project" value="UniProtKB-KW"/>
</dbReference>
<dbReference type="GO" id="GO:0005737">
    <property type="term" value="C:cytoplasm"/>
    <property type="evidence" value="ECO:0007669"/>
    <property type="project" value="TreeGrafter"/>
</dbReference>
<dbReference type="InterPro" id="IPR036997">
    <property type="entry name" value="PA28_C_sf"/>
</dbReference>
<protein>
    <submittedName>
        <fullName evidence="5">Subunit of proteaseome activator</fullName>
    </submittedName>
</protein>
<evidence type="ECO:0000256" key="2">
    <source>
        <dbReference type="ARBA" id="ARBA00022942"/>
    </source>
</evidence>
<dbReference type="SUPFAM" id="SSF47216">
    <property type="entry name" value="Proteasome activator"/>
    <property type="match status" value="1"/>
</dbReference>
<dbReference type="GO" id="GO:0005654">
    <property type="term" value="C:nucleoplasm"/>
    <property type="evidence" value="ECO:0007669"/>
    <property type="project" value="TreeGrafter"/>
</dbReference>
<dbReference type="RefSeq" id="XP_067920406.1">
    <property type="nucleotide sequence ID" value="XM_068067617.1"/>
</dbReference>
<sequence length="490" mass="52651">MDSSANLHCLAGSDGGAGGGGISPVASQPSSAVPPGPGSSSLSSAASAFPPSPLSAPGANAKKRGRGGNGGKAGGGGGADCGRLAEAMRLLQSGKLPKLDPSEETVKEEYEKYRKNVTARALMILTDDLPKRIARFLQVVDVTSEPGTLLVCSDLPSPPSLGPLLTDQDFEKTTLCNGATDKTSRTTPSTTTPKMSDESSPSPSSPSASSSSSYTHVASSSFPWSFTVSPVTDLSSSQSENLFSFLQEKIRSRFPSGRSEAREITGSCSSVVEPSDGSLSTEMREAEEDGEKKEKRPRLESSVDDPRRKEEPEQMESNSAAGQGSSKASDSGSEGRGKDEASICARLGEQAKFVKEEAVAMRELLNAVKIFMQLHVPRIEDGNNFGVAIQEEAIHLLNRVEESAFNLYDTVMKYYVARAKLCAKLLKYPNTLDYQMAVVELDRKEWIHLKITKLDLRNNYIMLYDLICKNWQNVIAPKGRHHSTTQAALY</sequence>
<feature type="domain" description="Proteasome activator PA28 C-terminal" evidence="4">
    <location>
        <begin position="348"/>
        <end position="482"/>
    </location>
</feature>
<keyword evidence="5" id="KW-0645">Protease</keyword>
<dbReference type="Gene3D" id="1.20.120.180">
    <property type="entry name" value="Proteasome activator pa28, C-terminal domain"/>
    <property type="match status" value="1"/>
</dbReference>
<dbReference type="OrthoDB" id="6591885at2759"/>
<keyword evidence="6" id="KW-1185">Reference proteome</keyword>
<gene>
    <name evidence="5" type="ORF">CSUI_007472</name>
</gene>
<evidence type="ECO:0000313" key="6">
    <source>
        <dbReference type="Proteomes" id="UP000221165"/>
    </source>
</evidence>
<accession>A0A2C6KDX2</accession>
<keyword evidence="5" id="KW-0378">Hydrolase</keyword>
<feature type="compositionally biased region" description="Gly residues" evidence="3">
    <location>
        <begin position="67"/>
        <end position="77"/>
    </location>
</feature>
<keyword evidence="2" id="KW-0647">Proteasome</keyword>
<evidence type="ECO:0000256" key="3">
    <source>
        <dbReference type="SAM" id="MobiDB-lite"/>
    </source>
</evidence>
<evidence type="ECO:0000256" key="1">
    <source>
        <dbReference type="ARBA" id="ARBA00005883"/>
    </source>
</evidence>
<evidence type="ECO:0000313" key="5">
    <source>
        <dbReference type="EMBL" id="PHJ18700.1"/>
    </source>
</evidence>
<feature type="region of interest" description="Disordered" evidence="3">
    <location>
        <begin position="1"/>
        <end position="77"/>
    </location>
</feature>
<dbReference type="GO" id="GO:2000045">
    <property type="term" value="P:regulation of G1/S transition of mitotic cell cycle"/>
    <property type="evidence" value="ECO:0007669"/>
    <property type="project" value="TreeGrafter"/>
</dbReference>
<feature type="region of interest" description="Disordered" evidence="3">
    <location>
        <begin position="253"/>
        <end position="340"/>
    </location>
</feature>
<feature type="compositionally biased region" description="Polar residues" evidence="3">
    <location>
        <begin position="266"/>
        <end position="281"/>
    </location>
</feature>
<dbReference type="PANTHER" id="PTHR10660">
    <property type="entry name" value="PROTEASOME REGULATOR PA28"/>
    <property type="match status" value="1"/>
</dbReference>
<proteinExistence type="inferred from homology"/>
<feature type="compositionally biased region" description="Polar residues" evidence="3">
    <location>
        <begin position="315"/>
        <end position="332"/>
    </location>
</feature>
<dbReference type="InterPro" id="IPR009077">
    <property type="entry name" value="Proteasome_activ_PA28"/>
</dbReference>
<name>A0A2C6KDX2_9APIC</name>
<reference evidence="5 6" key="1">
    <citation type="journal article" date="2017" name="Int. J. Parasitol.">
        <title>The genome of the protozoan parasite Cystoisospora suis and a reverse vaccinology approach to identify vaccine candidates.</title>
        <authorList>
            <person name="Palmieri N."/>
            <person name="Shrestha A."/>
            <person name="Ruttkowski B."/>
            <person name="Beck T."/>
            <person name="Vogl C."/>
            <person name="Tomley F."/>
            <person name="Blake D.P."/>
            <person name="Joachim A."/>
        </authorList>
    </citation>
    <scope>NUCLEOTIDE SEQUENCE [LARGE SCALE GENOMIC DNA]</scope>
    <source>
        <strain evidence="5 6">Wien I</strain>
    </source>
</reference>
<dbReference type="Pfam" id="PF02252">
    <property type="entry name" value="PA28_C"/>
    <property type="match status" value="1"/>
</dbReference>
<dbReference type="VEuPathDB" id="ToxoDB:CSUI_007472"/>
<comment type="similarity">
    <text evidence="1">Belongs to the PA28 family.</text>
</comment>
<dbReference type="InterPro" id="IPR003186">
    <property type="entry name" value="PA28_C"/>
</dbReference>
<dbReference type="GO" id="GO:0006508">
    <property type="term" value="P:proteolysis"/>
    <property type="evidence" value="ECO:0007669"/>
    <property type="project" value="UniProtKB-KW"/>
</dbReference>
<dbReference type="AlphaFoldDB" id="A0A2C6KDX2"/>
<dbReference type="GO" id="GO:0061133">
    <property type="term" value="F:endopeptidase activator activity"/>
    <property type="evidence" value="ECO:0007669"/>
    <property type="project" value="TreeGrafter"/>
</dbReference>
<dbReference type="FunFam" id="1.20.120.180:FF:000002">
    <property type="entry name" value="Proteasome activator complex subunit 1"/>
    <property type="match status" value="1"/>
</dbReference>
<dbReference type="GO" id="GO:0061136">
    <property type="term" value="P:regulation of proteasomal protein catabolic process"/>
    <property type="evidence" value="ECO:0007669"/>
    <property type="project" value="TreeGrafter"/>
</dbReference>
<evidence type="ECO:0000259" key="4">
    <source>
        <dbReference type="Pfam" id="PF02252"/>
    </source>
</evidence>
<feature type="compositionally biased region" description="Low complexity" evidence="3">
    <location>
        <begin position="38"/>
        <end position="60"/>
    </location>
</feature>
<feature type="compositionally biased region" description="Basic and acidic residues" evidence="3">
    <location>
        <begin position="290"/>
        <end position="312"/>
    </location>
</feature>
<feature type="compositionally biased region" description="Low complexity" evidence="3">
    <location>
        <begin position="185"/>
        <end position="214"/>
    </location>
</feature>
<dbReference type="GeneID" id="94430828"/>
<feature type="region of interest" description="Disordered" evidence="3">
    <location>
        <begin position="175"/>
        <end position="214"/>
    </location>
</feature>
<organism evidence="5 6">
    <name type="scientific">Cystoisospora suis</name>
    <dbReference type="NCBI Taxonomy" id="483139"/>
    <lineage>
        <taxon>Eukaryota</taxon>
        <taxon>Sar</taxon>
        <taxon>Alveolata</taxon>
        <taxon>Apicomplexa</taxon>
        <taxon>Conoidasida</taxon>
        <taxon>Coccidia</taxon>
        <taxon>Eucoccidiorida</taxon>
        <taxon>Eimeriorina</taxon>
        <taxon>Sarcocystidae</taxon>
        <taxon>Cystoisospora</taxon>
    </lineage>
</organism>